<feature type="binding site" evidence="1">
    <location>
        <position position="86"/>
    </location>
    <ligand>
        <name>Mg(2+)</name>
        <dbReference type="ChEBI" id="CHEBI:18420"/>
        <label>2</label>
    </ligand>
</feature>
<dbReference type="SUPFAM" id="SSF56042">
    <property type="entry name" value="PurM C-terminal domain-like"/>
    <property type="match status" value="1"/>
</dbReference>
<evidence type="ECO:0000313" key="3">
    <source>
        <dbReference type="EMBL" id="QDQ97728.1"/>
    </source>
</evidence>
<feature type="binding site" evidence="1">
    <location>
        <begin position="133"/>
        <end position="134"/>
    </location>
    <ligand>
        <name>ATP</name>
        <dbReference type="ChEBI" id="CHEBI:30616"/>
    </ligand>
</feature>
<dbReference type="InterPro" id="IPR006283">
    <property type="entry name" value="ThiL-like"/>
</dbReference>
<keyword evidence="1" id="KW-0479">Metal-binding</keyword>
<dbReference type="InterPro" id="IPR036921">
    <property type="entry name" value="PurM-like_N_sf"/>
</dbReference>
<keyword evidence="1" id="KW-0784">Thiamine biosynthesis</keyword>
<dbReference type="NCBIfam" id="NF004351">
    <property type="entry name" value="PRK05731.1-4"/>
    <property type="match status" value="1"/>
</dbReference>
<comment type="miscellaneous">
    <text evidence="1">Reaction mechanism of ThiL seems to utilize a direct, inline transfer of the gamma-phosphate of ATP to TMP rather than a phosphorylated enzyme intermediate.</text>
</comment>
<dbReference type="OrthoDB" id="9802811at2"/>
<feature type="binding site" evidence="1">
    <location>
        <position position="235"/>
    </location>
    <ligand>
        <name>Mg(2+)</name>
        <dbReference type="ChEBI" id="CHEBI:18420"/>
        <label>5</label>
    </ligand>
</feature>
<dbReference type="Gene3D" id="3.30.1330.10">
    <property type="entry name" value="PurM-like, N-terminal domain"/>
    <property type="match status" value="1"/>
</dbReference>
<comment type="pathway">
    <text evidence="1">Cofactor biosynthesis; thiamine diphosphate biosynthesis; thiamine diphosphate from thiamine phosphate: step 1/1.</text>
</comment>
<keyword evidence="1" id="KW-0067">ATP-binding</keyword>
<dbReference type="GO" id="GO:0005524">
    <property type="term" value="F:ATP binding"/>
    <property type="evidence" value="ECO:0007669"/>
    <property type="project" value="UniProtKB-UniRule"/>
</dbReference>
<comment type="function">
    <text evidence="1">Catalyzes the ATP-dependent phosphorylation of thiamine-monophosphate (TMP) to form thiamine-pyrophosphate (TPP), the active form of vitamin B1.</text>
</comment>
<feature type="binding site" evidence="1">
    <location>
        <position position="86"/>
    </location>
    <ligand>
        <name>Mg(2+)</name>
        <dbReference type="ChEBI" id="CHEBI:18420"/>
        <label>4</label>
    </ligand>
</feature>
<dbReference type="UniPathway" id="UPA00060">
    <property type="reaction ID" value="UER00142"/>
</dbReference>
<reference evidence="3 4" key="1">
    <citation type="submission" date="2019-07" db="EMBL/GenBank/DDBJ databases">
        <title>Tomitella cavernea sp. nov., an actinomycete isolated from soil.</title>
        <authorList>
            <person name="Cheng J."/>
        </authorList>
    </citation>
    <scope>NUCLEOTIDE SEQUENCE [LARGE SCALE GENOMIC DNA]</scope>
    <source>
        <strain evidence="3 4">HY188</strain>
    </source>
</reference>
<dbReference type="HAMAP" id="MF_02128">
    <property type="entry name" value="TMP_kinase"/>
    <property type="match status" value="1"/>
</dbReference>
<dbReference type="PANTHER" id="PTHR30270">
    <property type="entry name" value="THIAMINE-MONOPHOSPHATE KINASE"/>
    <property type="match status" value="1"/>
</dbReference>
<feature type="binding site" evidence="1">
    <location>
        <position position="159"/>
    </location>
    <ligand>
        <name>ATP</name>
        <dbReference type="ChEBI" id="CHEBI:30616"/>
    </ligand>
</feature>
<feature type="binding site" evidence="1">
    <location>
        <position position="56"/>
    </location>
    <ligand>
        <name>Mg(2+)</name>
        <dbReference type="ChEBI" id="CHEBI:18420"/>
        <label>1</label>
    </ligand>
</feature>
<feature type="binding site" evidence="1">
    <location>
        <position position="232"/>
    </location>
    <ligand>
        <name>Mg(2+)</name>
        <dbReference type="ChEBI" id="CHEBI:18420"/>
        <label>3</label>
    </ligand>
</feature>
<keyword evidence="4" id="KW-1185">Reference proteome</keyword>
<keyword evidence="1 3" id="KW-0808">Transferase</keyword>
<feature type="binding site" evidence="1">
    <location>
        <position position="57"/>
    </location>
    <ligand>
        <name>Mg(2+)</name>
        <dbReference type="ChEBI" id="CHEBI:18420"/>
        <label>2</label>
    </ligand>
</feature>
<feature type="binding site" evidence="1">
    <location>
        <position position="234"/>
    </location>
    <ligand>
        <name>ATP</name>
        <dbReference type="ChEBI" id="CHEBI:30616"/>
    </ligand>
</feature>
<dbReference type="InterPro" id="IPR036676">
    <property type="entry name" value="PurM-like_C_sf"/>
</dbReference>
<dbReference type="PANTHER" id="PTHR30270:SF0">
    <property type="entry name" value="THIAMINE-MONOPHOSPHATE KINASE"/>
    <property type="match status" value="1"/>
</dbReference>
<evidence type="ECO:0000259" key="2">
    <source>
        <dbReference type="Pfam" id="PF00586"/>
    </source>
</evidence>
<sequence length="353" mass="34894">MRTEVDEPTVAEVGEFGVIRRLAGDRPPGTDGTVLVDTGDDAAVLATSDGRVVACTDMLVEGRHFRLEWSAPSDVGRKAIAQNAADIAAMGGECTGFLVALGCPPSTPVRVLEEMSAGARAEAARVGAAIVGGDLVQAQQVVLSVTALGALSGRRAVRRSGARPGDVVALCGGTGASAAGLALLESGWGTSECAVALDEAAAARLIAAHLRPHPPYGAGPQAADAGATAMIDISDGLVADLGHLAAESGVVLRLDPARLAEDAGGGAGFDDLRAAADALGADPWDWALGGGEDHPLAATFPAAGPLPEGWRAVGTVHATGAAEAGGARLPAGPAVLVGDSCYGGAPGWVAFGG</sequence>
<dbReference type="GO" id="GO:0000287">
    <property type="term" value="F:magnesium ion binding"/>
    <property type="evidence" value="ECO:0007669"/>
    <property type="project" value="UniProtKB-UniRule"/>
</dbReference>
<feature type="binding site" evidence="1">
    <location>
        <position position="134"/>
    </location>
    <ligand>
        <name>Mg(2+)</name>
        <dbReference type="ChEBI" id="CHEBI:18420"/>
        <label>1</label>
    </ligand>
</feature>
<keyword evidence="1" id="KW-0460">Magnesium</keyword>
<dbReference type="NCBIfam" id="TIGR01379">
    <property type="entry name" value="thiL"/>
    <property type="match status" value="1"/>
</dbReference>
<dbReference type="KEGG" id="toy:FO059_10840"/>
<dbReference type="Pfam" id="PF00586">
    <property type="entry name" value="AIRS"/>
    <property type="match status" value="1"/>
</dbReference>
<reference evidence="3 4" key="2">
    <citation type="submission" date="2019-07" db="EMBL/GenBank/DDBJ databases">
        <authorList>
            <person name="Huang Y."/>
        </authorList>
    </citation>
    <scope>NUCLEOTIDE SEQUENCE [LARGE SCALE GENOMIC DNA]</scope>
    <source>
        <strain evidence="3 4">HY188</strain>
    </source>
</reference>
<dbReference type="CDD" id="cd02194">
    <property type="entry name" value="ThiL"/>
    <property type="match status" value="1"/>
</dbReference>
<dbReference type="EMBL" id="CP041765">
    <property type="protein sequence ID" value="QDQ97728.1"/>
    <property type="molecule type" value="Genomic_DNA"/>
</dbReference>
<keyword evidence="1 3" id="KW-0418">Kinase</keyword>
<feature type="domain" description="PurM-like N-terminal" evidence="2">
    <location>
        <begin position="39"/>
        <end position="150"/>
    </location>
</feature>
<feature type="binding site" evidence="1">
    <location>
        <position position="41"/>
    </location>
    <ligand>
        <name>Mg(2+)</name>
        <dbReference type="ChEBI" id="CHEBI:18420"/>
        <label>3</label>
    </ligand>
</feature>
<dbReference type="GO" id="GO:0009030">
    <property type="term" value="F:thiamine-phosphate kinase activity"/>
    <property type="evidence" value="ECO:0007669"/>
    <property type="project" value="UniProtKB-UniRule"/>
</dbReference>
<dbReference type="SUPFAM" id="SSF55326">
    <property type="entry name" value="PurM N-terminal domain-like"/>
    <property type="match status" value="1"/>
</dbReference>
<keyword evidence="1" id="KW-0547">Nucleotide-binding</keyword>
<comment type="similarity">
    <text evidence="1">Belongs to the thiamine-monophosphate kinase family.</text>
</comment>
<dbReference type="EC" id="2.7.4.16" evidence="1"/>
<feature type="binding site" evidence="1">
    <location>
        <position position="86"/>
    </location>
    <ligand>
        <name>Mg(2+)</name>
        <dbReference type="ChEBI" id="CHEBI:18420"/>
        <label>3</label>
    </ligand>
</feature>
<dbReference type="Proteomes" id="UP000317344">
    <property type="component" value="Chromosome"/>
</dbReference>
<dbReference type="InterPro" id="IPR016188">
    <property type="entry name" value="PurM-like_N"/>
</dbReference>
<evidence type="ECO:0000256" key="1">
    <source>
        <dbReference type="HAMAP-Rule" id="MF_02128"/>
    </source>
</evidence>
<name>A0A516X3T6_9ACTN</name>
<dbReference type="PIRSF" id="PIRSF005303">
    <property type="entry name" value="Thiam_monoph_kin"/>
    <property type="match status" value="1"/>
</dbReference>
<dbReference type="AlphaFoldDB" id="A0A516X3T6"/>
<dbReference type="GO" id="GO:0009228">
    <property type="term" value="P:thiamine biosynthetic process"/>
    <property type="evidence" value="ECO:0007669"/>
    <property type="project" value="UniProtKB-KW"/>
</dbReference>
<organism evidence="3 4">
    <name type="scientific">Tomitella fengzijianii</name>
    <dbReference type="NCBI Taxonomy" id="2597660"/>
    <lineage>
        <taxon>Bacteria</taxon>
        <taxon>Bacillati</taxon>
        <taxon>Actinomycetota</taxon>
        <taxon>Actinomycetes</taxon>
        <taxon>Mycobacteriales</taxon>
        <taxon>Tomitella</taxon>
    </lineage>
</organism>
<feature type="binding site" evidence="1">
    <location>
        <position position="41"/>
    </location>
    <ligand>
        <name>Mg(2+)</name>
        <dbReference type="ChEBI" id="CHEBI:18420"/>
        <label>4</label>
    </ligand>
</feature>
<feature type="binding site" evidence="1">
    <location>
        <position position="292"/>
    </location>
    <ligand>
        <name>substrate</name>
    </ligand>
</feature>
<gene>
    <name evidence="1" type="primary">thiL</name>
    <name evidence="3" type="ORF">FO059_10840</name>
</gene>
<dbReference type="GO" id="GO:0009229">
    <property type="term" value="P:thiamine diphosphate biosynthetic process"/>
    <property type="evidence" value="ECO:0007669"/>
    <property type="project" value="UniProtKB-UniRule"/>
</dbReference>
<comment type="catalytic activity">
    <reaction evidence="1">
        <text>thiamine phosphate + ATP = thiamine diphosphate + ADP</text>
        <dbReference type="Rhea" id="RHEA:15913"/>
        <dbReference type="ChEBI" id="CHEBI:30616"/>
        <dbReference type="ChEBI" id="CHEBI:37575"/>
        <dbReference type="ChEBI" id="CHEBI:58937"/>
        <dbReference type="ChEBI" id="CHEBI:456216"/>
        <dbReference type="EC" id="2.7.4.16"/>
    </reaction>
</comment>
<accession>A0A516X3T6</accession>
<feature type="binding site" evidence="1">
    <location>
        <position position="348"/>
    </location>
    <ligand>
        <name>substrate</name>
    </ligand>
</feature>
<dbReference type="Gene3D" id="3.90.650.10">
    <property type="entry name" value="PurM-like C-terminal domain"/>
    <property type="match status" value="1"/>
</dbReference>
<evidence type="ECO:0000313" key="4">
    <source>
        <dbReference type="Proteomes" id="UP000317344"/>
    </source>
</evidence>
<feature type="binding site" evidence="1">
    <location>
        <position position="64"/>
    </location>
    <ligand>
        <name>substrate</name>
    </ligand>
</feature>
<comment type="caution">
    <text evidence="1">Lacks conserved residue(s) required for the propagation of feature annotation.</text>
</comment>
<proteinExistence type="inferred from homology"/>
<protein>
    <recommendedName>
        <fullName evidence="1">Thiamine-monophosphate kinase</fullName>
        <shortName evidence="1">TMP kinase</shortName>
        <shortName evidence="1">Thiamine-phosphate kinase</shortName>
        <ecNumber evidence="1">2.7.4.16</ecNumber>
    </recommendedName>
</protein>
<feature type="binding site" evidence="1">
    <location>
        <position position="57"/>
    </location>
    <ligand>
        <name>Mg(2+)</name>
        <dbReference type="ChEBI" id="CHEBI:18420"/>
        <label>1</label>
    </ligand>
</feature>